<sequence>MIHTILTIGGILLITFSNSIFENGTYISTHDHSYFDSVITANFVIAMSVIIVVFGQLFLCINCLIGILKKEK</sequence>
<keyword evidence="1" id="KW-0812">Transmembrane</keyword>
<accession>A0A504JJH2</accession>
<dbReference type="RefSeq" id="WP_140590603.1">
    <property type="nucleotide sequence ID" value="NZ_VFWZ01000002.1"/>
</dbReference>
<keyword evidence="1" id="KW-1133">Transmembrane helix</keyword>
<organism evidence="2 3">
    <name type="scientific">Aquimarina algicola</name>
    <dbReference type="NCBI Taxonomy" id="2589995"/>
    <lineage>
        <taxon>Bacteria</taxon>
        <taxon>Pseudomonadati</taxon>
        <taxon>Bacteroidota</taxon>
        <taxon>Flavobacteriia</taxon>
        <taxon>Flavobacteriales</taxon>
        <taxon>Flavobacteriaceae</taxon>
        <taxon>Aquimarina</taxon>
    </lineage>
</organism>
<feature type="transmembrane region" description="Helical" evidence="1">
    <location>
        <begin position="43"/>
        <end position="68"/>
    </location>
</feature>
<dbReference type="Proteomes" id="UP000315540">
    <property type="component" value="Unassembled WGS sequence"/>
</dbReference>
<keyword evidence="1" id="KW-0472">Membrane</keyword>
<reference evidence="2 3" key="1">
    <citation type="submission" date="2019-06" db="EMBL/GenBank/DDBJ databases">
        <authorList>
            <person name="Meng X."/>
        </authorList>
    </citation>
    <scope>NUCLEOTIDE SEQUENCE [LARGE SCALE GENOMIC DNA]</scope>
    <source>
        <strain evidence="2 3">M625</strain>
    </source>
</reference>
<evidence type="ECO:0000256" key="1">
    <source>
        <dbReference type="SAM" id="Phobius"/>
    </source>
</evidence>
<name>A0A504JJH2_9FLAO</name>
<evidence type="ECO:0000313" key="2">
    <source>
        <dbReference type="EMBL" id="TPN86909.1"/>
    </source>
</evidence>
<dbReference type="EMBL" id="VFWZ01000002">
    <property type="protein sequence ID" value="TPN86909.1"/>
    <property type="molecule type" value="Genomic_DNA"/>
</dbReference>
<keyword evidence="3" id="KW-1185">Reference proteome</keyword>
<proteinExistence type="predicted"/>
<evidence type="ECO:0000313" key="3">
    <source>
        <dbReference type="Proteomes" id="UP000315540"/>
    </source>
</evidence>
<protein>
    <submittedName>
        <fullName evidence="2">Uncharacterized protein</fullName>
    </submittedName>
</protein>
<comment type="caution">
    <text evidence="2">The sequence shown here is derived from an EMBL/GenBank/DDBJ whole genome shotgun (WGS) entry which is preliminary data.</text>
</comment>
<gene>
    <name evidence="2" type="ORF">FHK87_04720</name>
</gene>
<dbReference type="AlphaFoldDB" id="A0A504JJH2"/>